<dbReference type="InterPro" id="IPR050832">
    <property type="entry name" value="Bact_Acetyltransf"/>
</dbReference>
<evidence type="ECO:0000259" key="3">
    <source>
        <dbReference type="PROSITE" id="PS51186"/>
    </source>
</evidence>
<dbReference type="Gene3D" id="3.40.630.30">
    <property type="match status" value="1"/>
</dbReference>
<sequence length="143" mass="16328">MDLLYRKAVPQDSLEIARLSGQLGYPANSEQIEARLAPILNADDHVVIVAEAQSKLVGWIHAHGRLLVESPPYAEIGGLVVDQEFRGQRIGKQLVRHCEEWARTKGYQELRVRVNVTRVEAHQFYKHAGFENTKTQQVFRKEL</sequence>
<keyword evidence="1 4" id="KW-0808">Transferase</keyword>
<dbReference type="EMBL" id="JNVM01000006">
    <property type="protein sequence ID" value="KEQ26706.1"/>
    <property type="molecule type" value="Genomic_DNA"/>
</dbReference>
<accession>A0A081P7N3</accession>
<proteinExistence type="predicted"/>
<evidence type="ECO:0000313" key="4">
    <source>
        <dbReference type="EMBL" id="KEQ26706.1"/>
    </source>
</evidence>
<dbReference type="OrthoDB" id="9789603at2"/>
<dbReference type="AlphaFoldDB" id="A0A081P7N3"/>
<comment type="caution">
    <text evidence="4">The sequence shown here is derived from an EMBL/GenBank/DDBJ whole genome shotgun (WGS) entry which is preliminary data.</text>
</comment>
<dbReference type="Proteomes" id="UP000028123">
    <property type="component" value="Unassembled WGS sequence"/>
</dbReference>
<dbReference type="eggNOG" id="COG0456">
    <property type="taxonomic scope" value="Bacteria"/>
</dbReference>
<evidence type="ECO:0000313" key="5">
    <source>
        <dbReference type="Proteomes" id="UP000028123"/>
    </source>
</evidence>
<dbReference type="GO" id="GO:0016747">
    <property type="term" value="F:acyltransferase activity, transferring groups other than amino-acyl groups"/>
    <property type="evidence" value="ECO:0007669"/>
    <property type="project" value="InterPro"/>
</dbReference>
<protein>
    <submittedName>
        <fullName evidence="4">GNAT family acetyltransferase</fullName>
    </submittedName>
</protein>
<dbReference type="PANTHER" id="PTHR43877">
    <property type="entry name" value="AMINOALKYLPHOSPHONATE N-ACETYLTRANSFERASE-RELATED-RELATED"/>
    <property type="match status" value="1"/>
</dbReference>
<dbReference type="Pfam" id="PF00583">
    <property type="entry name" value="Acetyltransf_1"/>
    <property type="match status" value="1"/>
</dbReference>
<organism evidence="4 5">
    <name type="scientific">Paenibacillus tyrfis</name>
    <dbReference type="NCBI Taxonomy" id="1501230"/>
    <lineage>
        <taxon>Bacteria</taxon>
        <taxon>Bacillati</taxon>
        <taxon>Bacillota</taxon>
        <taxon>Bacilli</taxon>
        <taxon>Bacillales</taxon>
        <taxon>Paenibacillaceae</taxon>
        <taxon>Paenibacillus</taxon>
    </lineage>
</organism>
<dbReference type="PROSITE" id="PS51186">
    <property type="entry name" value="GNAT"/>
    <property type="match status" value="1"/>
</dbReference>
<name>A0A081P7N3_9BACL</name>
<keyword evidence="5" id="KW-1185">Reference proteome</keyword>
<dbReference type="InterPro" id="IPR016181">
    <property type="entry name" value="Acyl_CoA_acyltransferase"/>
</dbReference>
<dbReference type="InterPro" id="IPR000182">
    <property type="entry name" value="GNAT_dom"/>
</dbReference>
<gene>
    <name evidence="4" type="ORF">ET33_33275</name>
</gene>
<dbReference type="RefSeq" id="WP_036679700.1">
    <property type="nucleotide sequence ID" value="NZ_FYEP01000001.1"/>
</dbReference>
<evidence type="ECO:0000256" key="2">
    <source>
        <dbReference type="ARBA" id="ARBA00023315"/>
    </source>
</evidence>
<keyword evidence="2" id="KW-0012">Acyltransferase</keyword>
<dbReference type="SUPFAM" id="SSF55729">
    <property type="entry name" value="Acyl-CoA N-acyltransferases (Nat)"/>
    <property type="match status" value="1"/>
</dbReference>
<feature type="domain" description="N-acetyltransferase" evidence="3">
    <location>
        <begin position="3"/>
        <end position="143"/>
    </location>
</feature>
<dbReference type="CDD" id="cd04301">
    <property type="entry name" value="NAT_SF"/>
    <property type="match status" value="1"/>
</dbReference>
<evidence type="ECO:0000256" key="1">
    <source>
        <dbReference type="ARBA" id="ARBA00022679"/>
    </source>
</evidence>
<reference evidence="4 5" key="1">
    <citation type="submission" date="2014-06" db="EMBL/GenBank/DDBJ databases">
        <title>Draft genome sequence of Paenibacillus sp. MSt1.</title>
        <authorList>
            <person name="Aw Y.K."/>
            <person name="Ong K.S."/>
            <person name="Gan H.M."/>
            <person name="Lee S.M."/>
        </authorList>
    </citation>
    <scope>NUCLEOTIDE SEQUENCE [LARGE SCALE GENOMIC DNA]</scope>
    <source>
        <strain evidence="4 5">MSt1</strain>
    </source>
</reference>